<evidence type="ECO:0000313" key="2">
    <source>
        <dbReference type="EMBL" id="KAJ1155879.1"/>
    </source>
</evidence>
<accession>A0AAV7RSV6</accession>
<protein>
    <submittedName>
        <fullName evidence="2">Uncharacterized protein</fullName>
    </submittedName>
</protein>
<sequence>MDRAQKTLLGREGRGAAPPQGEHGRRGYCKAAPPGWVTILVPPMRLRRRWPDTTDQREPEQQLRGAEDQTTSTQ</sequence>
<feature type="compositionally biased region" description="Basic and acidic residues" evidence="1">
    <location>
        <begin position="49"/>
        <end position="67"/>
    </location>
</feature>
<feature type="region of interest" description="Disordered" evidence="1">
    <location>
        <begin position="1"/>
        <end position="74"/>
    </location>
</feature>
<reference evidence="2" key="1">
    <citation type="journal article" date="2022" name="bioRxiv">
        <title>Sequencing and chromosome-scale assembly of the giantPleurodeles waltlgenome.</title>
        <authorList>
            <person name="Brown T."/>
            <person name="Elewa A."/>
            <person name="Iarovenko S."/>
            <person name="Subramanian E."/>
            <person name="Araus A.J."/>
            <person name="Petzold A."/>
            <person name="Susuki M."/>
            <person name="Suzuki K.-i.T."/>
            <person name="Hayashi T."/>
            <person name="Toyoda A."/>
            <person name="Oliveira C."/>
            <person name="Osipova E."/>
            <person name="Leigh N.D."/>
            <person name="Simon A."/>
            <person name="Yun M.H."/>
        </authorList>
    </citation>
    <scope>NUCLEOTIDE SEQUENCE</scope>
    <source>
        <strain evidence="2">20211129_DDA</strain>
        <tissue evidence="2">Liver</tissue>
    </source>
</reference>
<dbReference type="AlphaFoldDB" id="A0AAV7RSV6"/>
<name>A0AAV7RSV6_PLEWA</name>
<organism evidence="2 3">
    <name type="scientific">Pleurodeles waltl</name>
    <name type="common">Iberian ribbed newt</name>
    <dbReference type="NCBI Taxonomy" id="8319"/>
    <lineage>
        <taxon>Eukaryota</taxon>
        <taxon>Metazoa</taxon>
        <taxon>Chordata</taxon>
        <taxon>Craniata</taxon>
        <taxon>Vertebrata</taxon>
        <taxon>Euteleostomi</taxon>
        <taxon>Amphibia</taxon>
        <taxon>Batrachia</taxon>
        <taxon>Caudata</taxon>
        <taxon>Salamandroidea</taxon>
        <taxon>Salamandridae</taxon>
        <taxon>Pleurodelinae</taxon>
        <taxon>Pleurodeles</taxon>
    </lineage>
</organism>
<proteinExistence type="predicted"/>
<comment type="caution">
    <text evidence="2">The sequence shown here is derived from an EMBL/GenBank/DDBJ whole genome shotgun (WGS) entry which is preliminary data.</text>
</comment>
<keyword evidence="3" id="KW-1185">Reference proteome</keyword>
<dbReference type="EMBL" id="JANPWB010000009">
    <property type="protein sequence ID" value="KAJ1155879.1"/>
    <property type="molecule type" value="Genomic_DNA"/>
</dbReference>
<evidence type="ECO:0000313" key="3">
    <source>
        <dbReference type="Proteomes" id="UP001066276"/>
    </source>
</evidence>
<feature type="compositionally biased region" description="Basic and acidic residues" evidence="1">
    <location>
        <begin position="1"/>
        <end position="14"/>
    </location>
</feature>
<dbReference type="Proteomes" id="UP001066276">
    <property type="component" value="Chromosome 5"/>
</dbReference>
<evidence type="ECO:0000256" key="1">
    <source>
        <dbReference type="SAM" id="MobiDB-lite"/>
    </source>
</evidence>
<gene>
    <name evidence="2" type="ORF">NDU88_008604</name>
</gene>